<dbReference type="NCBIfam" id="TIGR04183">
    <property type="entry name" value="Por_Secre_tail"/>
    <property type="match status" value="1"/>
</dbReference>
<evidence type="ECO:0000313" key="1">
    <source>
        <dbReference type="EMBL" id="MVM30374.1"/>
    </source>
</evidence>
<dbReference type="AlphaFoldDB" id="A0A7K1S967"/>
<dbReference type="RefSeq" id="WP_157584605.1">
    <property type="nucleotide sequence ID" value="NZ_WPIN01000003.1"/>
</dbReference>
<evidence type="ECO:0000313" key="2">
    <source>
        <dbReference type="Proteomes" id="UP000436006"/>
    </source>
</evidence>
<gene>
    <name evidence="1" type="ORF">GO755_10045</name>
</gene>
<dbReference type="InterPro" id="IPR025667">
    <property type="entry name" value="SprB_repeat"/>
</dbReference>
<dbReference type="InterPro" id="IPR026444">
    <property type="entry name" value="Secre_tail"/>
</dbReference>
<dbReference type="EMBL" id="WPIN01000003">
    <property type="protein sequence ID" value="MVM30374.1"/>
    <property type="molecule type" value="Genomic_DNA"/>
</dbReference>
<comment type="caution">
    <text evidence="1">The sequence shown here is derived from an EMBL/GenBank/DDBJ whole genome shotgun (WGS) entry which is preliminary data.</text>
</comment>
<reference evidence="1 2" key="1">
    <citation type="submission" date="2019-12" db="EMBL/GenBank/DDBJ databases">
        <title>Spirosoma sp. HMF4905 genome sequencing and assembly.</title>
        <authorList>
            <person name="Kang H."/>
            <person name="Cha I."/>
            <person name="Kim H."/>
            <person name="Joh K."/>
        </authorList>
    </citation>
    <scope>NUCLEOTIDE SEQUENCE [LARGE SCALE GENOMIC DNA]</scope>
    <source>
        <strain evidence="1 2">HMF4905</strain>
    </source>
</reference>
<dbReference type="Proteomes" id="UP000436006">
    <property type="component" value="Unassembled WGS sequence"/>
</dbReference>
<protein>
    <submittedName>
        <fullName evidence="1">T9SS type A sorting domain-containing protein</fullName>
    </submittedName>
</protein>
<dbReference type="Pfam" id="PF13573">
    <property type="entry name" value="SprB"/>
    <property type="match status" value="3"/>
</dbReference>
<keyword evidence="2" id="KW-1185">Reference proteome</keyword>
<organism evidence="1 2">
    <name type="scientific">Spirosoma arboris</name>
    <dbReference type="NCBI Taxonomy" id="2682092"/>
    <lineage>
        <taxon>Bacteria</taxon>
        <taxon>Pseudomonadati</taxon>
        <taxon>Bacteroidota</taxon>
        <taxon>Cytophagia</taxon>
        <taxon>Cytophagales</taxon>
        <taxon>Cytophagaceae</taxon>
        <taxon>Spirosoma</taxon>
    </lineage>
</organism>
<proteinExistence type="predicted"/>
<name>A0A7K1S967_9BACT</name>
<sequence length="769" mass="78970">MPKYIQCRSWFLENIGRNIGFLLLGLIGFISPVLALNIPAAPSALTLTVSSATVCAGTSTSLTVSGCPANGAVRWSTAQTGNVIAVAPKQSTTYTAICEVTSTSATSSTATSSTGIVTTTTTATATVQVYSPILLTTETQSPFCNGGNDGVILVNTSGGEGLLHYQLDNQPFKDLNVFGNLKAGTYSVTVKDTKACTAQTAVEVKQPPAIIVSTTIINTKCVGGGDGALIASAIGGVGDYRYAIQGLTEPQTTGTFINLVANTTYTVIVSDKNNCVVYQPATIGQPAPFAIKLTPTPTRCVGTADGSVTVQASGGSGAYKYQLGNGPFQTGTQFTGLAASTYEITVQDAIGCLGKQSTTIGQPAPLTLTAVSKPVGCLNPASGAIMMTSAGGTGAVTYQIVAGTIPQSSSVISGVAVGNYTVIGTDANGCTSLASVTVGKVDPLKAQAAAIPATCCTCPTGAVNLTSTGGTGTGQQYQIIGQAYQAASQISHLPPNTYRLRVQDDGGCADSVVATVTNMNALTLSTGTIKNVSCSGGHDGEATVQIAGGAKPFTVYWQTDHRDTLKTVTASQTSLSEGTYTVSVRDSNRCTTSTVFVSLTALNPTPPKPTVSQVANSTLVVDQTSGIQWYVSTGSTSGSAVSNANGSTLIPFASGQYYVVVTVNGCPSPPSDAINFILTALNEPVAPLSVRVVPNPIIDRLRLEIEQPERSAVQIHLLDASGRAVRSYLIPAFTGKKQAEWPIEGISTGFYLLKVSAESRQSVLRVAVE</sequence>
<accession>A0A7K1S967</accession>